<dbReference type="HOGENOM" id="CLU_114489_0_0_6"/>
<feature type="signal peptide" evidence="1">
    <location>
        <begin position="1"/>
        <end position="25"/>
    </location>
</feature>
<keyword evidence="1" id="KW-0732">Signal</keyword>
<sequence>MQKFTHLKTTLLILSTLILSATASAQMSSFKEGTAIVGFGKSVAVSTHTIPRDAKFNVAFDVASSSDKGELNRKFDSLARFINMHVAAGVKKENIQLALVVHGKATFDLLDNTSYQKKYALDNPNKPLLNALMENNVRVILCGQSAAANEIDASQLIEGVEVELSAMTAHALLQQGGYTVNPF</sequence>
<feature type="chain" id="PRO_5003467175" evidence="1">
    <location>
        <begin position="26"/>
        <end position="183"/>
    </location>
</feature>
<evidence type="ECO:0000313" key="2">
    <source>
        <dbReference type="EMBL" id="AEP31380.1"/>
    </source>
</evidence>
<gene>
    <name evidence="2" type="ordered locus">GNIT_3286</name>
</gene>
<accession>G4QEA6</accession>
<keyword evidence="3" id="KW-1185">Reference proteome</keyword>
<dbReference type="eggNOG" id="COG1416">
    <property type="taxonomic scope" value="Bacteria"/>
</dbReference>
<dbReference type="InterPro" id="IPR027396">
    <property type="entry name" value="DsrEFH-like"/>
</dbReference>
<reference evidence="2 3" key="1">
    <citation type="journal article" date="2011" name="J. Bacteriol.">
        <title>Complete genome sequence of seawater bacterium Glaciecola nitratireducens FR1064T.</title>
        <authorList>
            <person name="Bian F."/>
            <person name="Qin Q.L."/>
            <person name="Xie B.B."/>
            <person name="Shu Y.L."/>
            <person name="Zhang X.Y."/>
            <person name="Yu Y."/>
            <person name="Chen B."/>
            <person name="Chen X.L."/>
            <person name="Zhou B.C."/>
            <person name="Zhang Y.Z."/>
        </authorList>
    </citation>
    <scope>NUCLEOTIDE SEQUENCE [LARGE SCALE GENOMIC DNA]</scope>
    <source>
        <strain evidence="3">JCM 12485 / KCTC 12276 / FR1064</strain>
    </source>
</reference>
<dbReference type="SUPFAM" id="SSF75169">
    <property type="entry name" value="DsrEFH-like"/>
    <property type="match status" value="1"/>
</dbReference>
<dbReference type="PANTHER" id="PTHR37691">
    <property type="entry name" value="BLR3518 PROTEIN"/>
    <property type="match status" value="1"/>
</dbReference>
<dbReference type="PANTHER" id="PTHR37691:SF1">
    <property type="entry name" value="BLR3518 PROTEIN"/>
    <property type="match status" value="1"/>
</dbReference>
<dbReference type="Pfam" id="PF02635">
    <property type="entry name" value="DsrE"/>
    <property type="match status" value="1"/>
</dbReference>
<dbReference type="Gene3D" id="3.40.1260.10">
    <property type="entry name" value="DsrEFH-like"/>
    <property type="match status" value="1"/>
</dbReference>
<dbReference type="AlphaFoldDB" id="G4QEA6"/>
<proteinExistence type="predicted"/>
<dbReference type="STRING" id="1085623.GNIT_3286"/>
<dbReference type="Proteomes" id="UP000009282">
    <property type="component" value="Chromosome"/>
</dbReference>
<dbReference type="RefSeq" id="WP_014110251.1">
    <property type="nucleotide sequence ID" value="NC_016041.1"/>
</dbReference>
<dbReference type="EMBL" id="CP003060">
    <property type="protein sequence ID" value="AEP31380.1"/>
    <property type="molecule type" value="Genomic_DNA"/>
</dbReference>
<dbReference type="InterPro" id="IPR003787">
    <property type="entry name" value="Sulphur_relay_DsrE/F-like"/>
</dbReference>
<evidence type="ECO:0000313" key="3">
    <source>
        <dbReference type="Proteomes" id="UP000009282"/>
    </source>
</evidence>
<organism evidence="2 3">
    <name type="scientific">Glaciecola nitratireducens (strain JCM 12485 / KCTC 12276 / FR1064)</name>
    <dbReference type="NCBI Taxonomy" id="1085623"/>
    <lineage>
        <taxon>Bacteria</taxon>
        <taxon>Pseudomonadati</taxon>
        <taxon>Pseudomonadota</taxon>
        <taxon>Gammaproteobacteria</taxon>
        <taxon>Alteromonadales</taxon>
        <taxon>Alteromonadaceae</taxon>
        <taxon>Brumicola</taxon>
    </lineage>
</organism>
<name>G4QEA6_GLANF</name>
<dbReference type="KEGG" id="gni:GNIT_3286"/>
<evidence type="ECO:0000256" key="1">
    <source>
        <dbReference type="SAM" id="SignalP"/>
    </source>
</evidence>
<protein>
    <submittedName>
        <fullName evidence="2">Uncharacterized protein</fullName>
    </submittedName>
</protein>